<gene>
    <name evidence="6" type="ORF">Q4F19_07740</name>
</gene>
<evidence type="ECO:0000256" key="3">
    <source>
        <dbReference type="ARBA" id="ARBA00023125"/>
    </source>
</evidence>
<accession>A0ABT8Y7H6</accession>
<dbReference type="Gene3D" id="1.10.10.10">
    <property type="entry name" value="Winged helix-like DNA-binding domain superfamily/Winged helix DNA-binding domain"/>
    <property type="match status" value="1"/>
</dbReference>
<evidence type="ECO:0000256" key="1">
    <source>
        <dbReference type="ARBA" id="ARBA00009437"/>
    </source>
</evidence>
<dbReference type="Proteomes" id="UP001169764">
    <property type="component" value="Unassembled WGS sequence"/>
</dbReference>
<dbReference type="RefSeq" id="WP_303541333.1">
    <property type="nucleotide sequence ID" value="NZ_JAUOTP010000003.1"/>
</dbReference>
<keyword evidence="3" id="KW-0238">DNA-binding</keyword>
<dbReference type="Pfam" id="PF00126">
    <property type="entry name" value="HTH_1"/>
    <property type="match status" value="1"/>
</dbReference>
<comment type="similarity">
    <text evidence="1">Belongs to the LysR transcriptional regulatory family.</text>
</comment>
<protein>
    <submittedName>
        <fullName evidence="6">LysR family transcriptional regulator</fullName>
    </submittedName>
</protein>
<dbReference type="SUPFAM" id="SSF53850">
    <property type="entry name" value="Periplasmic binding protein-like II"/>
    <property type="match status" value="1"/>
</dbReference>
<evidence type="ECO:0000313" key="7">
    <source>
        <dbReference type="Proteomes" id="UP001169764"/>
    </source>
</evidence>
<dbReference type="InterPro" id="IPR005119">
    <property type="entry name" value="LysR_subst-bd"/>
</dbReference>
<evidence type="ECO:0000256" key="4">
    <source>
        <dbReference type="ARBA" id="ARBA00023163"/>
    </source>
</evidence>
<sequence>MLDLGDLMVFTKVVETESLTKAGKLLGMPKSTISRRVSRLEEYLGVQLLHRSTRAVTVTQDGALFFDYCLRSIGVLRDGERALQTGRDTPRGVVQIAIPYVLGQSLIGPLLADFLQQFPEVRLVSVLSDDAIGLLRSGFDVALAVGPFADSGLIAVKLGSTGCGTFGAPGYFERKGMPQSHTELPRFDLLATGTLDRRQRWSLHSADAQVTVEFSPRLVCNDLILLRHAALSQLGIASLPAFLCKRDLAEGRLVEVLPGWQAADMDFFALFADPKGVSVRVRTLIDYLVEHLRPILSWDMHDVATSGTMRSDYADL</sequence>
<name>A0ABT8Y7H6_9SPHN</name>
<feature type="domain" description="HTH lysR-type" evidence="5">
    <location>
        <begin position="2"/>
        <end position="59"/>
    </location>
</feature>
<dbReference type="PANTHER" id="PTHR30537:SF5">
    <property type="entry name" value="HTH-TYPE TRANSCRIPTIONAL ACTIVATOR TTDR-RELATED"/>
    <property type="match status" value="1"/>
</dbReference>
<reference evidence="6" key="1">
    <citation type="submission" date="2023-07" db="EMBL/GenBank/DDBJ databases">
        <authorList>
            <person name="Kim M."/>
        </authorList>
    </citation>
    <scope>NUCLEOTIDE SEQUENCE</scope>
    <source>
        <strain evidence="6">BIUV-7</strain>
    </source>
</reference>
<dbReference type="PROSITE" id="PS50931">
    <property type="entry name" value="HTH_LYSR"/>
    <property type="match status" value="1"/>
</dbReference>
<dbReference type="PANTHER" id="PTHR30537">
    <property type="entry name" value="HTH-TYPE TRANSCRIPTIONAL REGULATOR"/>
    <property type="match status" value="1"/>
</dbReference>
<dbReference type="EMBL" id="JAUOTP010000003">
    <property type="protein sequence ID" value="MDO6414271.1"/>
    <property type="molecule type" value="Genomic_DNA"/>
</dbReference>
<keyword evidence="7" id="KW-1185">Reference proteome</keyword>
<keyword evidence="2" id="KW-0805">Transcription regulation</keyword>
<dbReference type="InterPro" id="IPR058163">
    <property type="entry name" value="LysR-type_TF_proteobact-type"/>
</dbReference>
<evidence type="ECO:0000256" key="2">
    <source>
        <dbReference type="ARBA" id="ARBA00023015"/>
    </source>
</evidence>
<comment type="caution">
    <text evidence="6">The sequence shown here is derived from an EMBL/GenBank/DDBJ whole genome shotgun (WGS) entry which is preliminary data.</text>
</comment>
<dbReference type="InterPro" id="IPR036388">
    <property type="entry name" value="WH-like_DNA-bd_sf"/>
</dbReference>
<dbReference type="SUPFAM" id="SSF46785">
    <property type="entry name" value="Winged helix' DNA-binding domain"/>
    <property type="match status" value="1"/>
</dbReference>
<dbReference type="Pfam" id="PF03466">
    <property type="entry name" value="LysR_substrate"/>
    <property type="match status" value="1"/>
</dbReference>
<dbReference type="CDD" id="cd08422">
    <property type="entry name" value="PBP2_CrgA_like"/>
    <property type="match status" value="1"/>
</dbReference>
<keyword evidence="4" id="KW-0804">Transcription</keyword>
<evidence type="ECO:0000259" key="5">
    <source>
        <dbReference type="PROSITE" id="PS50931"/>
    </source>
</evidence>
<organism evidence="6 7">
    <name type="scientific">Sphingomonas natans</name>
    <dbReference type="NCBI Taxonomy" id="3063330"/>
    <lineage>
        <taxon>Bacteria</taxon>
        <taxon>Pseudomonadati</taxon>
        <taxon>Pseudomonadota</taxon>
        <taxon>Alphaproteobacteria</taxon>
        <taxon>Sphingomonadales</taxon>
        <taxon>Sphingomonadaceae</taxon>
        <taxon>Sphingomonas</taxon>
    </lineage>
</organism>
<dbReference type="InterPro" id="IPR036390">
    <property type="entry name" value="WH_DNA-bd_sf"/>
</dbReference>
<dbReference type="InterPro" id="IPR000847">
    <property type="entry name" value="LysR_HTH_N"/>
</dbReference>
<dbReference type="Gene3D" id="3.40.190.290">
    <property type="match status" value="1"/>
</dbReference>
<evidence type="ECO:0000313" key="6">
    <source>
        <dbReference type="EMBL" id="MDO6414271.1"/>
    </source>
</evidence>
<proteinExistence type="inferred from homology"/>